<sequence>MQPAKPLNPHAPIREIPIFHSQLHPPTPTPLPAPIHTHFLVASKHRESNIDRLPR</sequence>
<dbReference type="AlphaFoldDB" id="A0ABD0KU52"/>
<dbReference type="EMBL" id="JACVVK020000123">
    <property type="protein sequence ID" value="KAK7490796.1"/>
    <property type="molecule type" value="Genomic_DNA"/>
</dbReference>
<accession>A0ABD0KU52</accession>
<comment type="caution">
    <text evidence="1">The sequence shown here is derived from an EMBL/GenBank/DDBJ whole genome shotgun (WGS) entry which is preliminary data.</text>
</comment>
<proteinExistence type="predicted"/>
<organism evidence="1 2">
    <name type="scientific">Batillaria attramentaria</name>
    <dbReference type="NCBI Taxonomy" id="370345"/>
    <lineage>
        <taxon>Eukaryota</taxon>
        <taxon>Metazoa</taxon>
        <taxon>Spiralia</taxon>
        <taxon>Lophotrochozoa</taxon>
        <taxon>Mollusca</taxon>
        <taxon>Gastropoda</taxon>
        <taxon>Caenogastropoda</taxon>
        <taxon>Sorbeoconcha</taxon>
        <taxon>Cerithioidea</taxon>
        <taxon>Batillariidae</taxon>
        <taxon>Batillaria</taxon>
    </lineage>
</organism>
<gene>
    <name evidence="1" type="ORF">BaRGS_00018025</name>
</gene>
<protein>
    <submittedName>
        <fullName evidence="1">Uncharacterized protein</fullName>
    </submittedName>
</protein>
<evidence type="ECO:0000313" key="1">
    <source>
        <dbReference type="EMBL" id="KAK7490796.1"/>
    </source>
</evidence>
<evidence type="ECO:0000313" key="2">
    <source>
        <dbReference type="Proteomes" id="UP001519460"/>
    </source>
</evidence>
<feature type="non-terminal residue" evidence="1">
    <location>
        <position position="55"/>
    </location>
</feature>
<reference evidence="1 2" key="1">
    <citation type="journal article" date="2023" name="Sci. Data">
        <title>Genome assembly of the Korean intertidal mud-creeper Batillaria attramentaria.</title>
        <authorList>
            <person name="Patra A.K."/>
            <person name="Ho P.T."/>
            <person name="Jun S."/>
            <person name="Lee S.J."/>
            <person name="Kim Y."/>
            <person name="Won Y.J."/>
        </authorList>
    </citation>
    <scope>NUCLEOTIDE SEQUENCE [LARGE SCALE GENOMIC DNA]</scope>
    <source>
        <strain evidence="1">Wonlab-2016</strain>
    </source>
</reference>
<keyword evidence="2" id="KW-1185">Reference proteome</keyword>
<name>A0ABD0KU52_9CAEN</name>
<dbReference type="Proteomes" id="UP001519460">
    <property type="component" value="Unassembled WGS sequence"/>
</dbReference>